<evidence type="ECO:0000256" key="7">
    <source>
        <dbReference type="ARBA" id="ARBA00023237"/>
    </source>
</evidence>
<dbReference type="Proteomes" id="UP001501411">
    <property type="component" value="Unassembled WGS sequence"/>
</dbReference>
<dbReference type="InterPro" id="IPR023996">
    <property type="entry name" value="TonB-dep_OMP_SusC/RagA"/>
</dbReference>
<dbReference type="Gene3D" id="2.60.40.1120">
    <property type="entry name" value="Carboxypeptidase-like, regulatory domain"/>
    <property type="match status" value="1"/>
</dbReference>
<evidence type="ECO:0000256" key="3">
    <source>
        <dbReference type="ARBA" id="ARBA00022452"/>
    </source>
</evidence>
<gene>
    <name evidence="12" type="ORF">GCM10023231_33770</name>
</gene>
<reference evidence="13" key="1">
    <citation type="journal article" date="2019" name="Int. J. Syst. Evol. Microbiol.">
        <title>The Global Catalogue of Microorganisms (GCM) 10K type strain sequencing project: providing services to taxonomists for standard genome sequencing and annotation.</title>
        <authorList>
            <consortium name="The Broad Institute Genomics Platform"/>
            <consortium name="The Broad Institute Genome Sequencing Center for Infectious Disease"/>
            <person name="Wu L."/>
            <person name="Ma J."/>
        </authorList>
    </citation>
    <scope>NUCLEOTIDE SEQUENCE [LARGE SCALE GENOMIC DNA]</scope>
    <source>
        <strain evidence="13">JCM 18200</strain>
    </source>
</reference>
<feature type="domain" description="TonB-dependent receptor plug" evidence="11">
    <location>
        <begin position="107"/>
        <end position="213"/>
    </location>
</feature>
<dbReference type="InterPro" id="IPR000531">
    <property type="entry name" value="Beta-barrel_TonB"/>
</dbReference>
<evidence type="ECO:0000313" key="13">
    <source>
        <dbReference type="Proteomes" id="UP001501411"/>
    </source>
</evidence>
<evidence type="ECO:0000256" key="5">
    <source>
        <dbReference type="ARBA" id="ARBA00023077"/>
    </source>
</evidence>
<evidence type="ECO:0000313" key="12">
    <source>
        <dbReference type="EMBL" id="GAA4802092.1"/>
    </source>
</evidence>
<dbReference type="InterPro" id="IPR039426">
    <property type="entry name" value="TonB-dep_rcpt-like"/>
</dbReference>
<comment type="subcellular location">
    <subcellularLocation>
        <location evidence="1 8">Cell outer membrane</location>
        <topology evidence="1 8">Multi-pass membrane protein</topology>
    </subcellularLocation>
</comment>
<comment type="caution">
    <text evidence="12">The sequence shown here is derived from an EMBL/GenBank/DDBJ whole genome shotgun (WGS) entry which is preliminary data.</text>
</comment>
<dbReference type="InterPro" id="IPR008969">
    <property type="entry name" value="CarboxyPept-like_regulatory"/>
</dbReference>
<keyword evidence="5 9" id="KW-0798">TonB box</keyword>
<evidence type="ECO:0000256" key="4">
    <source>
        <dbReference type="ARBA" id="ARBA00022692"/>
    </source>
</evidence>
<keyword evidence="12" id="KW-0675">Receptor</keyword>
<dbReference type="EMBL" id="BAABIQ010000042">
    <property type="protein sequence ID" value="GAA4802092.1"/>
    <property type="molecule type" value="Genomic_DNA"/>
</dbReference>
<keyword evidence="13" id="KW-1185">Reference proteome</keyword>
<keyword evidence="7 8" id="KW-0998">Cell outer membrane</keyword>
<evidence type="ECO:0000256" key="8">
    <source>
        <dbReference type="PROSITE-ProRule" id="PRU01360"/>
    </source>
</evidence>
<dbReference type="PROSITE" id="PS52016">
    <property type="entry name" value="TONB_DEPENDENT_REC_3"/>
    <property type="match status" value="1"/>
</dbReference>
<dbReference type="Pfam" id="PF07715">
    <property type="entry name" value="Plug"/>
    <property type="match status" value="1"/>
</dbReference>
<dbReference type="Gene3D" id="2.40.170.20">
    <property type="entry name" value="TonB-dependent receptor, beta-barrel domain"/>
    <property type="match status" value="1"/>
</dbReference>
<dbReference type="InterPro" id="IPR012910">
    <property type="entry name" value="Plug_dom"/>
</dbReference>
<sequence>MTVAQEIKVTGHPTPPATFSGMVTDAEHNPLAGVSVNVKGTSKGTSTDPHGRFSIQAYEHDILVFSMIGYTSQSIEANKSFLEVTLSLSTQNMDEVVVVGYGSMKRADVATAIASVKPEKFNNAGNRDVRSLLEGKVAGLTVTRTEGSSPTSGVAIQLRGVVSINGSQSPLMVIDGIPGGNADLLRAEDIESIEVLKDGSAAAIYGSSANAGVILITTKRGQSGAPTIEYSSFVNRHYQTNTPRFLTADEYRSAMADLGYSASAYDRGGNTNMYQEILNKDNISHSHDLSVSGGNEKTVYRASVYYNNLEGIGKANEREQYGARMSLESKAYDDKLTFQSNLATNYNNMNMLGDEGWEAASRANPTNPMYNEDGSFYEDLSSDENKYARLFQQKYDRIQQTSSLDAKLIFEPLKDLKFSAFGSIQRDDQKNNKYYDKDSRTSINSYNGNGYAYKSSYLNTQYAFEPTIDYKYDLQDHHLSAVLGYSYRYQVEESFDATNYGFLNDANEENDIGSGSYLVDGKAGMSSSKEDQTLIAFFGRINYVYKDRYVLQTSLRREGSSKFGANNKWGNFPAVSFAWNVNNETFMRNISSTLSTLKLRVGYGVTGNSGIDPYQSMSTIGTGGYYLTDEGTWVQTYGPNKNPNPNLKWETKKEWNLGVDFGLLANRISGTIDLYRRKTDDLLLTGVTSAIPANIISTYTTNIGTISSKGIELTINTIPYSNEHFTWKADLLGSYTFSNTLDKFSNNAADYLEYGSIGGYGALGNAIRMYEGSNIGDFFGKRFAGFDENGEWLFYNAAGEKVSGSAITDQDKTVIGNGAPKYYLSFANYFQYKQFDLTIAFRGKFKFDVLNRQKMAYGNLKTLSSGYNVLKEAINDGLNASYQYSDYFLENGDFVKLDNLTLGYTLKQHNPKIPRTRLFVTARDLFTITGYSGENPEVDDTGLAPGLASYVSTPVTRNFTIGLNVQF</sequence>
<dbReference type="Pfam" id="PF00593">
    <property type="entry name" value="TonB_dep_Rec_b-barrel"/>
    <property type="match status" value="1"/>
</dbReference>
<keyword evidence="6 8" id="KW-0472">Membrane</keyword>
<dbReference type="InterPro" id="IPR037066">
    <property type="entry name" value="Plug_dom_sf"/>
</dbReference>
<protein>
    <submittedName>
        <fullName evidence="12">TonB-dependent receptor</fullName>
    </submittedName>
</protein>
<evidence type="ECO:0000256" key="2">
    <source>
        <dbReference type="ARBA" id="ARBA00022448"/>
    </source>
</evidence>
<accession>A0ABP9BYX5</accession>
<organism evidence="12 13">
    <name type="scientific">Olivibacter ginsenosidimutans</name>
    <dbReference type="NCBI Taxonomy" id="1176537"/>
    <lineage>
        <taxon>Bacteria</taxon>
        <taxon>Pseudomonadati</taxon>
        <taxon>Bacteroidota</taxon>
        <taxon>Sphingobacteriia</taxon>
        <taxon>Sphingobacteriales</taxon>
        <taxon>Sphingobacteriaceae</taxon>
        <taxon>Olivibacter</taxon>
    </lineage>
</organism>
<dbReference type="NCBIfam" id="TIGR04056">
    <property type="entry name" value="OMP_RagA_SusC"/>
    <property type="match status" value="1"/>
</dbReference>
<feature type="domain" description="TonB-dependent receptor-like beta-barrel" evidence="10">
    <location>
        <begin position="345"/>
        <end position="907"/>
    </location>
</feature>
<evidence type="ECO:0000259" key="11">
    <source>
        <dbReference type="Pfam" id="PF07715"/>
    </source>
</evidence>
<proteinExistence type="inferred from homology"/>
<name>A0ABP9BYX5_9SPHI</name>
<evidence type="ECO:0000256" key="9">
    <source>
        <dbReference type="RuleBase" id="RU003357"/>
    </source>
</evidence>
<keyword evidence="2 8" id="KW-0813">Transport</keyword>
<dbReference type="SUPFAM" id="SSF49464">
    <property type="entry name" value="Carboxypeptidase regulatory domain-like"/>
    <property type="match status" value="1"/>
</dbReference>
<comment type="similarity">
    <text evidence="8 9">Belongs to the TonB-dependent receptor family.</text>
</comment>
<dbReference type="InterPro" id="IPR023997">
    <property type="entry name" value="TonB-dep_OMP_SusC/RagA_CS"/>
</dbReference>
<dbReference type="InterPro" id="IPR036942">
    <property type="entry name" value="Beta-barrel_TonB_sf"/>
</dbReference>
<evidence type="ECO:0000256" key="6">
    <source>
        <dbReference type="ARBA" id="ARBA00023136"/>
    </source>
</evidence>
<dbReference type="Pfam" id="PF13715">
    <property type="entry name" value="CarbopepD_reg_2"/>
    <property type="match status" value="1"/>
</dbReference>
<dbReference type="SUPFAM" id="SSF56935">
    <property type="entry name" value="Porins"/>
    <property type="match status" value="1"/>
</dbReference>
<evidence type="ECO:0000259" key="10">
    <source>
        <dbReference type="Pfam" id="PF00593"/>
    </source>
</evidence>
<keyword evidence="4 8" id="KW-0812">Transmembrane</keyword>
<dbReference type="NCBIfam" id="TIGR04057">
    <property type="entry name" value="SusC_RagA_signa"/>
    <property type="match status" value="1"/>
</dbReference>
<keyword evidence="3 8" id="KW-1134">Transmembrane beta strand</keyword>
<dbReference type="Gene3D" id="2.170.130.10">
    <property type="entry name" value="TonB-dependent receptor, plug domain"/>
    <property type="match status" value="1"/>
</dbReference>
<evidence type="ECO:0000256" key="1">
    <source>
        <dbReference type="ARBA" id="ARBA00004571"/>
    </source>
</evidence>